<dbReference type="OrthoDB" id="4227485at2759"/>
<comment type="caution">
    <text evidence="1">The sequence shown here is derived from an EMBL/GenBank/DDBJ whole genome shotgun (WGS) entry which is preliminary data.</text>
</comment>
<reference evidence="1" key="2">
    <citation type="journal article" date="2023" name="IMA Fungus">
        <title>Comparative genomic study of the Penicillium genus elucidates a diverse pangenome and 15 lateral gene transfer events.</title>
        <authorList>
            <person name="Petersen C."/>
            <person name="Sorensen T."/>
            <person name="Nielsen M.R."/>
            <person name="Sondergaard T.E."/>
            <person name="Sorensen J.L."/>
            <person name="Fitzpatrick D.A."/>
            <person name="Frisvad J.C."/>
            <person name="Nielsen K.L."/>
        </authorList>
    </citation>
    <scope>NUCLEOTIDE SEQUENCE</scope>
    <source>
        <strain evidence="1">IBT 15544</strain>
    </source>
</reference>
<dbReference type="Proteomes" id="UP001150904">
    <property type="component" value="Unassembled WGS sequence"/>
</dbReference>
<dbReference type="EMBL" id="JAPQKR010000013">
    <property type="protein sequence ID" value="KAJ5201720.1"/>
    <property type="molecule type" value="Genomic_DNA"/>
</dbReference>
<dbReference type="GeneID" id="83180746"/>
<evidence type="ECO:0000313" key="1">
    <source>
        <dbReference type="EMBL" id="KAJ5201720.1"/>
    </source>
</evidence>
<organism evidence="1 2">
    <name type="scientific">Penicillium cinerascens</name>
    <dbReference type="NCBI Taxonomy" id="70096"/>
    <lineage>
        <taxon>Eukaryota</taxon>
        <taxon>Fungi</taxon>
        <taxon>Dikarya</taxon>
        <taxon>Ascomycota</taxon>
        <taxon>Pezizomycotina</taxon>
        <taxon>Eurotiomycetes</taxon>
        <taxon>Eurotiomycetidae</taxon>
        <taxon>Eurotiales</taxon>
        <taxon>Aspergillaceae</taxon>
        <taxon>Penicillium</taxon>
    </lineage>
</organism>
<keyword evidence="2" id="KW-1185">Reference proteome</keyword>
<evidence type="ECO:0000313" key="2">
    <source>
        <dbReference type="Proteomes" id="UP001150904"/>
    </source>
</evidence>
<accession>A0A9W9MI31</accession>
<gene>
    <name evidence="1" type="ORF">N7498_006383</name>
</gene>
<sequence length="60" mass="6971">MKGPPRPQDLVLKREQWKKSDYLLVDYISPTNYYRAAIADSNNAIFLISEEKEKRLTAKG</sequence>
<protein>
    <submittedName>
        <fullName evidence="1">Uncharacterized protein</fullName>
    </submittedName>
</protein>
<dbReference type="AlphaFoldDB" id="A0A9W9MI31"/>
<dbReference type="RefSeq" id="XP_058307636.1">
    <property type="nucleotide sequence ID" value="XM_058453445.1"/>
</dbReference>
<name>A0A9W9MI31_9EURO</name>
<reference evidence="1" key="1">
    <citation type="submission" date="2022-12" db="EMBL/GenBank/DDBJ databases">
        <authorList>
            <person name="Petersen C."/>
        </authorList>
    </citation>
    <scope>NUCLEOTIDE SEQUENCE</scope>
    <source>
        <strain evidence="1">IBT 15544</strain>
    </source>
</reference>
<proteinExistence type="predicted"/>